<dbReference type="InterPro" id="IPR013216">
    <property type="entry name" value="Methyltransf_11"/>
</dbReference>
<dbReference type="Gene3D" id="3.40.50.150">
    <property type="entry name" value="Vaccinia Virus protein VP39"/>
    <property type="match status" value="1"/>
</dbReference>
<name>A0ABY5MK08_9HYPH</name>
<feature type="domain" description="Methyltransferase type 11" evidence="1">
    <location>
        <begin position="68"/>
        <end position="162"/>
    </location>
</feature>
<keyword evidence="2" id="KW-0489">Methyltransferase</keyword>
<sequence>MTGEETTLLANYGLKDEIRDYWSGRAATFDDSPSHRIDEEYGMPEWHRLIRQACGLEPFGNLAGHQVLDIACGTGEVSRMLCGLGATVTGIDFSETMLARARRKLVGQAWRGLLCDAEALALLPDAHFDLVVTRHLVWTLTDPMAAFTEWRRVLKPGGRILIVDGNWVAPKKSILQRVRNGLANLLEPAEEPDRIDRERHFAILSRVAYAGGLTPRKLEQDLRRAGFTECRLLSVHRLYGRGMRNASLAQRLRLTGAHRFAFVAS</sequence>
<accession>A0ABY5MK08</accession>
<dbReference type="CDD" id="cd02440">
    <property type="entry name" value="AdoMet_MTases"/>
    <property type="match status" value="1"/>
</dbReference>
<dbReference type="RefSeq" id="WP_338529733.1">
    <property type="nucleotide sequence ID" value="NZ_CP030941.1"/>
</dbReference>
<proteinExistence type="predicted"/>
<gene>
    <name evidence="2" type="primary">bioC_2</name>
    <name evidence="2" type="ORF">NTH_01860</name>
</gene>
<dbReference type="PANTHER" id="PTHR43591">
    <property type="entry name" value="METHYLTRANSFERASE"/>
    <property type="match status" value="1"/>
</dbReference>
<dbReference type="PANTHER" id="PTHR43591:SF24">
    <property type="entry name" value="2-METHOXY-6-POLYPRENYL-1,4-BENZOQUINOL METHYLASE, MITOCHONDRIAL"/>
    <property type="match status" value="1"/>
</dbReference>
<dbReference type="GO" id="GO:0032259">
    <property type="term" value="P:methylation"/>
    <property type="evidence" value="ECO:0007669"/>
    <property type="project" value="UniProtKB-KW"/>
</dbReference>
<dbReference type="Proteomes" id="UP001342418">
    <property type="component" value="Chromosome"/>
</dbReference>
<dbReference type="GO" id="GO:0102130">
    <property type="term" value="F:malonyl-CoA methyltransferase activity"/>
    <property type="evidence" value="ECO:0007669"/>
    <property type="project" value="UniProtKB-EC"/>
</dbReference>
<reference evidence="2 3" key="1">
    <citation type="submission" date="2018-07" db="EMBL/GenBank/DDBJ databases">
        <title>Genome sequence of Nitratireductor thuwali#1536.</title>
        <authorList>
            <person name="Michoud G."/>
            <person name="Merlino G."/>
            <person name="Sefrji F.O."/>
            <person name="Daffonchio D."/>
        </authorList>
    </citation>
    <scope>NUCLEOTIDE SEQUENCE [LARGE SCALE GENOMIC DNA]</scope>
    <source>
        <strain evidence="3">Nit1536</strain>
    </source>
</reference>
<protein>
    <submittedName>
        <fullName evidence="2">Malonyl-[acyl-carrier protein] O-methyltransferase</fullName>
        <ecNumber evidence="2">2.1.1.197</ecNumber>
    </submittedName>
</protein>
<keyword evidence="2" id="KW-0808">Transferase</keyword>
<keyword evidence="3" id="KW-1185">Reference proteome</keyword>
<dbReference type="SUPFAM" id="SSF53335">
    <property type="entry name" value="S-adenosyl-L-methionine-dependent methyltransferases"/>
    <property type="match status" value="1"/>
</dbReference>
<dbReference type="InterPro" id="IPR029063">
    <property type="entry name" value="SAM-dependent_MTases_sf"/>
</dbReference>
<dbReference type="EMBL" id="CP030941">
    <property type="protein sequence ID" value="UUP17395.1"/>
    <property type="molecule type" value="Genomic_DNA"/>
</dbReference>
<evidence type="ECO:0000259" key="1">
    <source>
        <dbReference type="Pfam" id="PF08241"/>
    </source>
</evidence>
<dbReference type="Pfam" id="PF08241">
    <property type="entry name" value="Methyltransf_11"/>
    <property type="match status" value="1"/>
</dbReference>
<evidence type="ECO:0000313" key="2">
    <source>
        <dbReference type="EMBL" id="UUP17395.1"/>
    </source>
</evidence>
<evidence type="ECO:0000313" key="3">
    <source>
        <dbReference type="Proteomes" id="UP001342418"/>
    </source>
</evidence>
<dbReference type="EC" id="2.1.1.197" evidence="2"/>
<organism evidence="2 3">
    <name type="scientific">Nitratireductor thuwali</name>
    <dbReference type="NCBI Taxonomy" id="2267699"/>
    <lineage>
        <taxon>Bacteria</taxon>
        <taxon>Pseudomonadati</taxon>
        <taxon>Pseudomonadota</taxon>
        <taxon>Alphaproteobacteria</taxon>
        <taxon>Hyphomicrobiales</taxon>
        <taxon>Phyllobacteriaceae</taxon>
        <taxon>Nitratireductor</taxon>
    </lineage>
</organism>